<dbReference type="InterPro" id="IPR052184">
    <property type="entry name" value="SDR_enzymes"/>
</dbReference>
<accession>A0A160TWI9</accession>
<dbReference type="PRINTS" id="PR00081">
    <property type="entry name" value="GDHRDH"/>
</dbReference>
<sequence length="223" mass="23477">MTTTLITGANRGIGLELVRKFLAQGHDVIATARDPETSNELNATGAKVYPLEVTDAASVAALKEAVGDQPIDYLINNAGIGSFAAFKDLDYDAFANMLAVNTIAPIRMIDTFLDNIAASDVKMAASLSSMMGSIENTQASFGLIYRTSKAGLNMALRAAAPELAEKGVTLLALHPGWVNTDMGGKQAPVNPAQSAAGLYTVITTAGPSSELRFLDFEGKTHPW</sequence>
<dbReference type="EMBL" id="CZQD01000013">
    <property type="protein sequence ID" value="CUS55815.1"/>
    <property type="molecule type" value="Genomic_DNA"/>
</dbReference>
<dbReference type="PANTHER" id="PTHR45458">
    <property type="entry name" value="SHORT-CHAIN DEHYDROGENASE/REDUCTASE SDR"/>
    <property type="match status" value="1"/>
</dbReference>
<gene>
    <name evidence="1" type="ORF">MGWOODY_Hyp85</name>
</gene>
<dbReference type="InterPro" id="IPR036291">
    <property type="entry name" value="NAD(P)-bd_dom_sf"/>
</dbReference>
<dbReference type="SUPFAM" id="SSF51735">
    <property type="entry name" value="NAD(P)-binding Rossmann-fold domains"/>
    <property type="match status" value="1"/>
</dbReference>
<dbReference type="Pfam" id="PF00106">
    <property type="entry name" value="adh_short"/>
    <property type="match status" value="1"/>
</dbReference>
<protein>
    <submittedName>
        <fullName evidence="1">Short-chain dehydrogenase/reductase (SDR) superfamily</fullName>
    </submittedName>
</protein>
<evidence type="ECO:0000313" key="1">
    <source>
        <dbReference type="EMBL" id="CUS55815.1"/>
    </source>
</evidence>
<dbReference type="Gene3D" id="3.40.50.720">
    <property type="entry name" value="NAD(P)-binding Rossmann-like Domain"/>
    <property type="match status" value="1"/>
</dbReference>
<dbReference type="AlphaFoldDB" id="A0A160TWI9"/>
<dbReference type="InterPro" id="IPR002347">
    <property type="entry name" value="SDR_fam"/>
</dbReference>
<proteinExistence type="predicted"/>
<dbReference type="CDD" id="cd05325">
    <property type="entry name" value="carb_red_sniffer_like_SDR_c"/>
    <property type="match status" value="1"/>
</dbReference>
<dbReference type="GO" id="GO:0016616">
    <property type="term" value="F:oxidoreductase activity, acting on the CH-OH group of donors, NAD or NADP as acceptor"/>
    <property type="evidence" value="ECO:0007669"/>
    <property type="project" value="TreeGrafter"/>
</dbReference>
<organism evidence="1">
    <name type="scientific">hydrothermal vent metagenome</name>
    <dbReference type="NCBI Taxonomy" id="652676"/>
    <lineage>
        <taxon>unclassified sequences</taxon>
        <taxon>metagenomes</taxon>
        <taxon>ecological metagenomes</taxon>
    </lineage>
</organism>
<reference evidence="1" key="1">
    <citation type="submission" date="2015-10" db="EMBL/GenBank/DDBJ databases">
        <authorList>
            <person name="Gilbert D.G."/>
        </authorList>
    </citation>
    <scope>NUCLEOTIDE SEQUENCE</scope>
</reference>
<name>A0A160TWI9_9ZZZZ</name>
<dbReference type="PANTHER" id="PTHR45458:SF1">
    <property type="entry name" value="SHORT CHAIN DEHYDROGENASE"/>
    <property type="match status" value="1"/>
</dbReference>